<evidence type="ECO:0000313" key="2">
    <source>
        <dbReference type="Proteomes" id="UP000076858"/>
    </source>
</evidence>
<protein>
    <submittedName>
        <fullName evidence="1">Uncharacterized protein</fullName>
    </submittedName>
</protein>
<dbReference type="AlphaFoldDB" id="A0A164EPZ8"/>
<keyword evidence="2" id="KW-1185">Reference proteome</keyword>
<accession>A0A164EPZ8</accession>
<dbReference type="Proteomes" id="UP000076858">
    <property type="component" value="Unassembled WGS sequence"/>
</dbReference>
<organism evidence="1 2">
    <name type="scientific">Daphnia magna</name>
    <dbReference type="NCBI Taxonomy" id="35525"/>
    <lineage>
        <taxon>Eukaryota</taxon>
        <taxon>Metazoa</taxon>
        <taxon>Ecdysozoa</taxon>
        <taxon>Arthropoda</taxon>
        <taxon>Crustacea</taxon>
        <taxon>Branchiopoda</taxon>
        <taxon>Diplostraca</taxon>
        <taxon>Cladocera</taxon>
        <taxon>Anomopoda</taxon>
        <taxon>Daphniidae</taxon>
        <taxon>Daphnia</taxon>
    </lineage>
</organism>
<dbReference type="EMBL" id="LRGB01022925">
    <property type="protein sequence ID" value="KZR97012.1"/>
    <property type="molecule type" value="Genomic_DNA"/>
</dbReference>
<name>A0A164EPZ8_9CRUS</name>
<reference evidence="1 2" key="1">
    <citation type="submission" date="2016-03" db="EMBL/GenBank/DDBJ databases">
        <title>EvidentialGene: Evidence-directed Construction of Genes on Genomes.</title>
        <authorList>
            <person name="Gilbert D.G."/>
            <person name="Choi J.-H."/>
            <person name="Mockaitis K."/>
            <person name="Colbourne J."/>
            <person name="Pfrender M."/>
        </authorList>
    </citation>
    <scope>NUCLEOTIDE SEQUENCE [LARGE SCALE GENOMIC DNA]</scope>
    <source>
        <strain evidence="1 2">Xinb3</strain>
        <tissue evidence="1">Complete organism</tissue>
    </source>
</reference>
<comment type="caution">
    <text evidence="1">The sequence shown here is derived from an EMBL/GenBank/DDBJ whole genome shotgun (WGS) entry which is preliminary data.</text>
</comment>
<gene>
    <name evidence="1" type="ORF">APZ42_008337</name>
</gene>
<proteinExistence type="predicted"/>
<sequence>MFEKYGSKLAAEIDETRKEVICLMFDGRKDQTLTKTILSNRGGIEIREVVTQDHYGVNPRRSVRSRARVSHGFCLNLDSGFI</sequence>
<evidence type="ECO:0000313" key="1">
    <source>
        <dbReference type="EMBL" id="KZR97012.1"/>
    </source>
</evidence>